<comment type="similarity">
    <text evidence="3">Belongs to the NF-kappa-B inhibitor family.</text>
</comment>
<dbReference type="STRING" id="7918.ENSLOCP00000017471"/>
<evidence type="ECO:0000256" key="2">
    <source>
        <dbReference type="ARBA" id="ARBA00023043"/>
    </source>
</evidence>
<dbReference type="PANTHER" id="PTHR46680:SF1">
    <property type="entry name" value="NF-KAPPA-B INHIBITOR ALPHA"/>
    <property type="match status" value="1"/>
</dbReference>
<dbReference type="InterPro" id="IPR002110">
    <property type="entry name" value="Ankyrin_rpt"/>
</dbReference>
<dbReference type="PROSITE" id="PS50297">
    <property type="entry name" value="ANK_REP_REGION"/>
    <property type="match status" value="3"/>
</dbReference>
<feature type="compositionally biased region" description="Acidic residues" evidence="8">
    <location>
        <begin position="196"/>
        <end position="217"/>
    </location>
</feature>
<reference evidence="9" key="3">
    <citation type="submission" date="2025-09" db="UniProtKB">
        <authorList>
            <consortium name="Ensembl"/>
        </authorList>
    </citation>
    <scope>IDENTIFICATION</scope>
</reference>
<feature type="repeat" description="ANK" evidence="7">
    <location>
        <begin position="65"/>
        <end position="89"/>
    </location>
</feature>
<feature type="repeat" description="ANK" evidence="7">
    <location>
        <begin position="32"/>
        <end position="64"/>
    </location>
</feature>
<feature type="repeat" description="ANK" evidence="7">
    <location>
        <begin position="101"/>
        <end position="133"/>
    </location>
</feature>
<keyword evidence="2 7" id="KW-0040">ANK repeat</keyword>
<protein>
    <recommendedName>
        <fullName evidence="4">NF-kappa-B inhibitor alpha</fullName>
    </recommendedName>
    <alternativeName>
        <fullName evidence="5">I-kappa-B-alpha</fullName>
    </alternativeName>
</protein>
<evidence type="ECO:0000256" key="1">
    <source>
        <dbReference type="ARBA" id="ARBA00022737"/>
    </source>
</evidence>
<dbReference type="eggNOG" id="KOG0504">
    <property type="taxonomic scope" value="Eukaryota"/>
</dbReference>
<proteinExistence type="inferred from homology"/>
<reference evidence="9" key="2">
    <citation type="submission" date="2025-08" db="UniProtKB">
        <authorList>
            <consortium name="Ensembl"/>
        </authorList>
    </citation>
    <scope>IDENTIFICATION</scope>
</reference>
<dbReference type="Proteomes" id="UP000018468">
    <property type="component" value="Linkage group LG2"/>
</dbReference>
<name>W5NA12_LEPOC</name>
<dbReference type="SMART" id="SM00248">
    <property type="entry name" value="ANK"/>
    <property type="match status" value="5"/>
</dbReference>
<dbReference type="InParanoid" id="W5NA12"/>
<sequence length="238" mass="26243">MFPNFFLTLELEEEAQAARPIPRLPWAGASLPHQTALHIAVIVNQPECVRGLLCVGASPDLQERSGNTALHIACREGLRECVRELVSHSLSRAPLHTTNYAGVTPLHIAVQKVDEGAVRLLLHAGADANRRDLSSGRTALHWAVESQSAALVRLLLSRGAAVDAPSYAGHTPLYCALHRPSEAVRSLLREGGAVEPLEEDEEEEDDEEEDDEEEVDELERKEVRENEEEWDTINSSNL</sequence>
<evidence type="ECO:0000256" key="5">
    <source>
        <dbReference type="ARBA" id="ARBA00041987"/>
    </source>
</evidence>
<dbReference type="SUPFAM" id="SSF48403">
    <property type="entry name" value="Ankyrin repeat"/>
    <property type="match status" value="1"/>
</dbReference>
<feature type="repeat" description="ANK" evidence="7">
    <location>
        <begin position="135"/>
        <end position="167"/>
    </location>
</feature>
<evidence type="ECO:0000313" key="10">
    <source>
        <dbReference type="Proteomes" id="UP000018468"/>
    </source>
</evidence>
<evidence type="ECO:0000256" key="6">
    <source>
        <dbReference type="ARBA" id="ARBA00045368"/>
    </source>
</evidence>
<dbReference type="OMA" id="EEWDTIN"/>
<dbReference type="Pfam" id="PF12796">
    <property type="entry name" value="Ank_2"/>
    <property type="match status" value="2"/>
</dbReference>
<evidence type="ECO:0000313" key="9">
    <source>
        <dbReference type="Ensembl" id="ENSLOCP00000017471.1"/>
    </source>
</evidence>
<evidence type="ECO:0000256" key="8">
    <source>
        <dbReference type="SAM" id="MobiDB-lite"/>
    </source>
</evidence>
<dbReference type="PANTHER" id="PTHR46680">
    <property type="entry name" value="NF-KAPPA-B INHIBITOR ALPHA"/>
    <property type="match status" value="1"/>
</dbReference>
<dbReference type="Bgee" id="ENSLOCG00000014185">
    <property type="expression patterns" value="Expressed in muscle tissue and 13 other cell types or tissues"/>
</dbReference>
<dbReference type="Ensembl" id="ENSLOCT00000017502.1">
    <property type="protein sequence ID" value="ENSLOCP00000017471.1"/>
    <property type="gene ID" value="ENSLOCG00000014185.1"/>
</dbReference>
<dbReference type="Gene3D" id="1.25.40.20">
    <property type="entry name" value="Ankyrin repeat-containing domain"/>
    <property type="match status" value="1"/>
</dbReference>
<dbReference type="GO" id="GO:0005829">
    <property type="term" value="C:cytosol"/>
    <property type="evidence" value="ECO:0000318"/>
    <property type="project" value="GO_Central"/>
</dbReference>
<keyword evidence="1" id="KW-0677">Repeat</keyword>
<feature type="region of interest" description="Disordered" evidence="8">
    <location>
        <begin position="189"/>
        <end position="238"/>
    </location>
</feature>
<dbReference type="GO" id="GO:0140311">
    <property type="term" value="F:protein sequestering activity"/>
    <property type="evidence" value="ECO:0000318"/>
    <property type="project" value="GO_Central"/>
</dbReference>
<dbReference type="InterPro" id="IPR036770">
    <property type="entry name" value="Ankyrin_rpt-contain_sf"/>
</dbReference>
<dbReference type="HOGENOM" id="CLU_1165502_0_0_1"/>
<evidence type="ECO:0000256" key="3">
    <source>
        <dbReference type="ARBA" id="ARBA00038439"/>
    </source>
</evidence>
<evidence type="ECO:0000256" key="4">
    <source>
        <dbReference type="ARBA" id="ARBA00041123"/>
    </source>
</evidence>
<dbReference type="PROSITE" id="PS50088">
    <property type="entry name" value="ANK_REPEAT"/>
    <property type="match status" value="4"/>
</dbReference>
<dbReference type="GO" id="GO:0043124">
    <property type="term" value="P:negative regulation of canonical NF-kappaB signal transduction"/>
    <property type="evidence" value="ECO:0000318"/>
    <property type="project" value="GO_Central"/>
</dbReference>
<reference evidence="10" key="1">
    <citation type="submission" date="2011-12" db="EMBL/GenBank/DDBJ databases">
        <title>The Draft Genome of Lepisosteus oculatus.</title>
        <authorList>
            <consortium name="The Broad Institute Genome Assembly &amp; Analysis Group"/>
            <consortium name="Computational R&amp;D Group"/>
            <consortium name="and Sequencing Platform"/>
            <person name="Di Palma F."/>
            <person name="Alfoldi J."/>
            <person name="Johnson J."/>
            <person name="Berlin A."/>
            <person name="Gnerre S."/>
            <person name="Jaffe D."/>
            <person name="MacCallum I."/>
            <person name="Young S."/>
            <person name="Walker B.J."/>
            <person name="Lander E.S."/>
            <person name="Lindblad-Toh K."/>
        </authorList>
    </citation>
    <scope>NUCLEOTIDE SEQUENCE [LARGE SCALE GENOMIC DNA]</scope>
</reference>
<comment type="function">
    <text evidence="6">Inhibits the activity of dimeric NF-kappa-B/REL complexes by trapping REL (RELA/p65 and NFKB1/p50) dimers in the cytoplasm by masking their nuclear localization signals. On cellular stimulation by immune and pro-inflammatory responses, becomes phosphorylated promoting ubiquitination and degradation, enabling the dimeric RELA to translocate to the nucleus and activate transcription.</text>
</comment>
<evidence type="ECO:0000256" key="7">
    <source>
        <dbReference type="PROSITE-ProRule" id="PRU00023"/>
    </source>
</evidence>
<dbReference type="InterPro" id="IPR051070">
    <property type="entry name" value="NF-kappa-B_inhibitor"/>
</dbReference>
<dbReference type="GeneTree" id="ENSGT00940000159120"/>
<dbReference type="PRINTS" id="PR01415">
    <property type="entry name" value="ANKYRIN"/>
</dbReference>
<accession>W5NA12</accession>
<keyword evidence="10" id="KW-1185">Reference proteome</keyword>
<dbReference type="EMBL" id="AHAT01029557">
    <property type="status" value="NOT_ANNOTATED_CDS"/>
    <property type="molecule type" value="Genomic_DNA"/>
</dbReference>
<dbReference type="GO" id="GO:0051059">
    <property type="term" value="F:NF-kappaB binding"/>
    <property type="evidence" value="ECO:0000318"/>
    <property type="project" value="GO_Central"/>
</dbReference>
<dbReference type="AlphaFoldDB" id="W5NA12"/>
<organism evidence="9 10">
    <name type="scientific">Lepisosteus oculatus</name>
    <name type="common">Spotted gar</name>
    <dbReference type="NCBI Taxonomy" id="7918"/>
    <lineage>
        <taxon>Eukaryota</taxon>
        <taxon>Metazoa</taxon>
        <taxon>Chordata</taxon>
        <taxon>Craniata</taxon>
        <taxon>Vertebrata</taxon>
        <taxon>Euteleostomi</taxon>
        <taxon>Actinopterygii</taxon>
        <taxon>Neopterygii</taxon>
        <taxon>Holostei</taxon>
        <taxon>Semionotiformes</taxon>
        <taxon>Lepisosteidae</taxon>
        <taxon>Lepisosteus</taxon>
    </lineage>
</organism>